<dbReference type="HOGENOM" id="CLU_1304181_0_0_6"/>
<dbReference type="PATRIC" id="fig|80854.5.peg.1038"/>
<gene>
    <name evidence="1" type="ORF">NVI5450_4586</name>
</gene>
<dbReference type="Proteomes" id="UP000183794">
    <property type="component" value="Unassembled WGS sequence"/>
</dbReference>
<dbReference type="AlphaFoldDB" id="A0A090K5G5"/>
<sequence length="190" mass="21675">MVSDESSVYMDFKRQPKLIRSTLEDLLPFNTWDFVEQFYSLIEWVNGSSSLLESNDCVFNAVEDNIDQQYPYAKKCSARLMILFRDIPENCQEKSINWLMNNIQSMASSMKPSFNTGAIGLSQSPTCYLALGDKPDTGGMGHQVTLNFFAYGKNEQDCYESMKDVLKIAQHALLRVNMRIKNGELDALYC</sequence>
<accession>A0A090K5G5</accession>
<reference evidence="1 2" key="1">
    <citation type="submission" date="2016-11" db="EMBL/GenBank/DDBJ databases">
        <authorList>
            <person name="Jaros S."/>
            <person name="Januszkiewicz K."/>
            <person name="Wedrychowicz H."/>
        </authorList>
    </citation>
    <scope>NUCLEOTIDE SEQUENCE [LARGE SCALE GENOMIC DNA]</scope>
    <source>
        <strain evidence="1">NVI 5450</strain>
    </source>
</reference>
<organism evidence="1 2">
    <name type="scientific">Moritella viscosa</name>
    <dbReference type="NCBI Taxonomy" id="80854"/>
    <lineage>
        <taxon>Bacteria</taxon>
        <taxon>Pseudomonadati</taxon>
        <taxon>Pseudomonadota</taxon>
        <taxon>Gammaproteobacteria</taxon>
        <taxon>Alteromonadales</taxon>
        <taxon>Moritellaceae</taxon>
        <taxon>Moritella</taxon>
    </lineage>
</organism>
<name>A0A090K5G5_9GAMM</name>
<dbReference type="EMBL" id="FPLD01000131">
    <property type="protein sequence ID" value="SGZ17847.1"/>
    <property type="molecule type" value="Genomic_DNA"/>
</dbReference>
<proteinExistence type="predicted"/>
<evidence type="ECO:0000313" key="2">
    <source>
        <dbReference type="Proteomes" id="UP000183794"/>
    </source>
</evidence>
<protein>
    <submittedName>
        <fullName evidence="1">Uncharacterized protein</fullName>
    </submittedName>
</protein>
<dbReference type="KEGG" id="mvs:MVIS_0980"/>
<evidence type="ECO:0000313" key="1">
    <source>
        <dbReference type="EMBL" id="SGZ17847.1"/>
    </source>
</evidence>